<dbReference type="NCBIfam" id="TIGR00585">
    <property type="entry name" value="mutl"/>
    <property type="match status" value="1"/>
</dbReference>
<organism evidence="8 9">
    <name type="scientific">Paraclostridium ghonii</name>
    <dbReference type="NCBI Taxonomy" id="29358"/>
    <lineage>
        <taxon>Bacteria</taxon>
        <taxon>Bacillati</taxon>
        <taxon>Bacillota</taxon>
        <taxon>Clostridia</taxon>
        <taxon>Peptostreptococcales</taxon>
        <taxon>Peptostreptococcaceae</taxon>
        <taxon>Paraclostridium</taxon>
    </lineage>
</organism>
<dbReference type="CDD" id="cd16926">
    <property type="entry name" value="HATPase_MutL-MLH-PMS-like"/>
    <property type="match status" value="1"/>
</dbReference>
<dbReference type="SMART" id="SM01340">
    <property type="entry name" value="DNA_mis_repair"/>
    <property type="match status" value="1"/>
</dbReference>
<dbReference type="Proteomes" id="UP001232584">
    <property type="component" value="Unassembled WGS sequence"/>
</dbReference>
<evidence type="ECO:0000256" key="4">
    <source>
        <dbReference type="HAMAP-Rule" id="MF_00149"/>
    </source>
</evidence>
<dbReference type="SUPFAM" id="SSF118116">
    <property type="entry name" value="DNA mismatch repair protein MutL"/>
    <property type="match status" value="1"/>
</dbReference>
<evidence type="ECO:0000259" key="6">
    <source>
        <dbReference type="SMART" id="SM00853"/>
    </source>
</evidence>
<evidence type="ECO:0000259" key="7">
    <source>
        <dbReference type="SMART" id="SM01340"/>
    </source>
</evidence>
<dbReference type="PANTHER" id="PTHR10073:SF12">
    <property type="entry name" value="DNA MISMATCH REPAIR PROTEIN MLH1"/>
    <property type="match status" value="1"/>
</dbReference>
<proteinExistence type="inferred from homology"/>
<keyword evidence="9" id="KW-1185">Reference proteome</keyword>
<dbReference type="SUPFAM" id="SSF55874">
    <property type="entry name" value="ATPase domain of HSP90 chaperone/DNA topoisomerase II/histidine kinase"/>
    <property type="match status" value="1"/>
</dbReference>
<dbReference type="InterPro" id="IPR020568">
    <property type="entry name" value="Ribosomal_Su5_D2-typ_SF"/>
</dbReference>
<dbReference type="InterPro" id="IPR014721">
    <property type="entry name" value="Ribsml_uS5_D2-typ_fold_subgr"/>
</dbReference>
<dbReference type="RefSeq" id="WP_307503376.1">
    <property type="nucleotide sequence ID" value="NZ_BAAACE010000029.1"/>
</dbReference>
<dbReference type="EMBL" id="JAUSWG010000002">
    <property type="protein sequence ID" value="MDQ0555687.1"/>
    <property type="molecule type" value="Genomic_DNA"/>
</dbReference>
<comment type="similarity">
    <text evidence="1 4">Belongs to the DNA mismatch repair MutL/HexB family.</text>
</comment>
<dbReference type="Pfam" id="PF08676">
    <property type="entry name" value="MutL_C"/>
    <property type="match status" value="1"/>
</dbReference>
<dbReference type="CDD" id="cd00782">
    <property type="entry name" value="MutL_Trans"/>
    <property type="match status" value="1"/>
</dbReference>
<evidence type="ECO:0000313" key="8">
    <source>
        <dbReference type="EMBL" id="MDQ0555687.1"/>
    </source>
</evidence>
<evidence type="ECO:0000256" key="2">
    <source>
        <dbReference type="ARBA" id="ARBA00022763"/>
    </source>
</evidence>
<accession>A0ABU0MXQ8</accession>
<comment type="function">
    <text evidence="4">This protein is involved in the repair of mismatches in DNA. It is required for dam-dependent methyl-directed DNA mismatch repair. May act as a 'molecular matchmaker', a protein that promotes the formation of a stable complex between two or more DNA-binding proteins in an ATP-dependent manner without itself being part of a final effector complex.</text>
</comment>
<keyword evidence="3 4" id="KW-0234">DNA repair</keyword>
<dbReference type="PROSITE" id="PS00058">
    <property type="entry name" value="DNA_MISMATCH_REPAIR_1"/>
    <property type="match status" value="1"/>
</dbReference>
<dbReference type="SUPFAM" id="SSF54211">
    <property type="entry name" value="Ribosomal protein S5 domain 2-like"/>
    <property type="match status" value="1"/>
</dbReference>
<protein>
    <recommendedName>
        <fullName evidence="4">DNA mismatch repair protein MutL</fullName>
    </recommendedName>
</protein>
<gene>
    <name evidence="4" type="primary">mutL</name>
    <name evidence="8" type="ORF">QOZ92_000800</name>
</gene>
<dbReference type="InterPro" id="IPR013507">
    <property type="entry name" value="DNA_mismatch_S5_2-like"/>
</dbReference>
<dbReference type="Pfam" id="PF01119">
    <property type="entry name" value="DNA_mis_repair"/>
    <property type="match status" value="1"/>
</dbReference>
<dbReference type="HAMAP" id="MF_00149">
    <property type="entry name" value="DNA_mis_repair"/>
    <property type="match status" value="1"/>
</dbReference>
<dbReference type="InterPro" id="IPR037198">
    <property type="entry name" value="MutL_C_sf"/>
</dbReference>
<dbReference type="InterPro" id="IPR014790">
    <property type="entry name" value="MutL_C"/>
</dbReference>
<dbReference type="InterPro" id="IPR002099">
    <property type="entry name" value="MutL/Mlh/PMS"/>
</dbReference>
<dbReference type="Gene3D" id="3.30.565.10">
    <property type="entry name" value="Histidine kinase-like ATPase, C-terminal domain"/>
    <property type="match status" value="1"/>
</dbReference>
<name>A0ABU0MXQ8_9FIRM</name>
<reference evidence="8 9" key="1">
    <citation type="submission" date="2023-07" db="EMBL/GenBank/DDBJ databases">
        <title>Genomic Encyclopedia of Type Strains, Phase IV (KMG-IV): sequencing the most valuable type-strain genomes for metagenomic binning, comparative biology and taxonomic classification.</title>
        <authorList>
            <person name="Goeker M."/>
        </authorList>
    </citation>
    <scope>NUCLEOTIDE SEQUENCE [LARGE SCALE GENOMIC DNA]</scope>
    <source>
        <strain evidence="8 9">DSM 15049</strain>
    </source>
</reference>
<feature type="coiled-coil region" evidence="5">
    <location>
        <begin position="434"/>
        <end position="472"/>
    </location>
</feature>
<evidence type="ECO:0000256" key="5">
    <source>
        <dbReference type="SAM" id="Coils"/>
    </source>
</evidence>
<keyword evidence="2 4" id="KW-0227">DNA damage</keyword>
<evidence type="ECO:0000256" key="1">
    <source>
        <dbReference type="ARBA" id="ARBA00006082"/>
    </source>
</evidence>
<dbReference type="Gene3D" id="3.30.1540.20">
    <property type="entry name" value="MutL, C-terminal domain, dimerisation subdomain"/>
    <property type="match status" value="1"/>
</dbReference>
<dbReference type="Pfam" id="PF13589">
    <property type="entry name" value="HATPase_c_3"/>
    <property type="match status" value="1"/>
</dbReference>
<dbReference type="SMART" id="SM00853">
    <property type="entry name" value="MutL_C"/>
    <property type="match status" value="1"/>
</dbReference>
<feature type="domain" description="DNA mismatch repair protein S5" evidence="7">
    <location>
        <begin position="209"/>
        <end position="327"/>
    </location>
</feature>
<comment type="caution">
    <text evidence="8">The sequence shown here is derived from an EMBL/GenBank/DDBJ whole genome shotgun (WGS) entry which is preliminary data.</text>
</comment>
<evidence type="ECO:0000313" key="9">
    <source>
        <dbReference type="Proteomes" id="UP001232584"/>
    </source>
</evidence>
<sequence>MSRINILDEVTINQLQAGEVVERPSSVVKELVENSIDAKSSKIIIEIEDGGKKLIRITDNGSGIESSQVEKSFLRHATSKIKQIDDLYDLYSLGFRGEALASIASVGKIEMITKHKNEPVGTKIIVEGGKVISKEPVGTNSGTTIILRDLFFNTPVRQKFLKSTHAETINISDLINKLVIGNPNVSIKYINNKKTMLNSPGDGKLINTIRSIYGKDITENLIEFKHESQFFKVSGYISNNNVYRANKNLQHIYINKRYVKSKIILDAISEGYKSLIPINKHGICFFNIEIDPSKIDVNIHPTKLELKLENEQQIYVELKEYIRKSLIRSNLVGKYETYDNVKNIIPQKVNNASNIKNINNQIKSENINQGILNNLEKEYKSQTYTFEELEDRKELEKSIKSKNIDIKVNKKDKDEVILLDNAIDLNKVYSFNDLVELEKNKEVKNIEIEKLKNDEEKEINNEKANNEDMLKEEEYIYIKENEQVEFNDSDNSKFSLDEYIVIGTIFKTYIILQKGSNMYLLDQHAAHERVLFEKYMEKFYKMDINMQMLLDPIVLELSTTDMLQVENNIDLFMKFGFEIELFGKNHIMIRCVPTIFGAPESEKFVLDIIDNIDEIKNNYELKGEKFASMACKSAIKANDNIYDEEINSLLKQIEMCKNPFTCPHGRPIFVEISKTEIEKMFKRIM</sequence>
<dbReference type="Gene3D" id="3.30.1370.100">
    <property type="entry name" value="MutL, C-terminal domain, regulatory subdomain"/>
    <property type="match status" value="1"/>
</dbReference>
<dbReference type="InterPro" id="IPR038973">
    <property type="entry name" value="MutL/Mlh/Pms-like"/>
</dbReference>
<dbReference type="InterPro" id="IPR042120">
    <property type="entry name" value="MutL_C_dimsub"/>
</dbReference>
<dbReference type="Gene3D" id="3.30.230.10">
    <property type="match status" value="1"/>
</dbReference>
<dbReference type="InterPro" id="IPR014762">
    <property type="entry name" value="DNA_mismatch_repair_CS"/>
</dbReference>
<keyword evidence="5" id="KW-0175">Coiled coil</keyword>
<dbReference type="InterPro" id="IPR020667">
    <property type="entry name" value="DNA_mismatch_repair_MutL"/>
</dbReference>
<feature type="domain" description="MutL C-terminal dimerisation" evidence="6">
    <location>
        <begin position="501"/>
        <end position="641"/>
    </location>
</feature>
<dbReference type="InterPro" id="IPR036890">
    <property type="entry name" value="HATPase_C_sf"/>
</dbReference>
<dbReference type="InterPro" id="IPR042121">
    <property type="entry name" value="MutL_C_regsub"/>
</dbReference>
<dbReference type="PANTHER" id="PTHR10073">
    <property type="entry name" value="DNA MISMATCH REPAIR PROTEIN MLH, PMS, MUTL"/>
    <property type="match status" value="1"/>
</dbReference>
<evidence type="ECO:0000256" key="3">
    <source>
        <dbReference type="ARBA" id="ARBA00023204"/>
    </source>
</evidence>